<evidence type="ECO:0000313" key="2">
    <source>
        <dbReference type="EMBL" id="KAJ7101346.1"/>
    </source>
</evidence>
<gene>
    <name evidence="2" type="ORF">B0H15DRAFT_409160</name>
</gene>
<protein>
    <submittedName>
        <fullName evidence="2">Uncharacterized protein</fullName>
    </submittedName>
</protein>
<accession>A0AAD6UF42</accession>
<dbReference type="Proteomes" id="UP001222325">
    <property type="component" value="Unassembled WGS sequence"/>
</dbReference>
<reference evidence="2" key="1">
    <citation type="submission" date="2023-03" db="EMBL/GenBank/DDBJ databases">
        <title>Massive genome expansion in bonnet fungi (Mycena s.s.) driven by repeated elements and novel gene families across ecological guilds.</title>
        <authorList>
            <consortium name="Lawrence Berkeley National Laboratory"/>
            <person name="Harder C.B."/>
            <person name="Miyauchi S."/>
            <person name="Viragh M."/>
            <person name="Kuo A."/>
            <person name="Thoen E."/>
            <person name="Andreopoulos B."/>
            <person name="Lu D."/>
            <person name="Skrede I."/>
            <person name="Drula E."/>
            <person name="Henrissat B."/>
            <person name="Morin E."/>
            <person name="Kohler A."/>
            <person name="Barry K."/>
            <person name="LaButti K."/>
            <person name="Morin E."/>
            <person name="Salamov A."/>
            <person name="Lipzen A."/>
            <person name="Mereny Z."/>
            <person name="Hegedus B."/>
            <person name="Baldrian P."/>
            <person name="Stursova M."/>
            <person name="Weitz H."/>
            <person name="Taylor A."/>
            <person name="Grigoriev I.V."/>
            <person name="Nagy L.G."/>
            <person name="Martin F."/>
            <person name="Kauserud H."/>
        </authorList>
    </citation>
    <scope>NUCLEOTIDE SEQUENCE</scope>
    <source>
        <strain evidence="2">CBHHK173m</strain>
    </source>
</reference>
<dbReference type="EMBL" id="JARJCN010000004">
    <property type="protein sequence ID" value="KAJ7101346.1"/>
    <property type="molecule type" value="Genomic_DNA"/>
</dbReference>
<organism evidence="2 3">
    <name type="scientific">Mycena belliarum</name>
    <dbReference type="NCBI Taxonomy" id="1033014"/>
    <lineage>
        <taxon>Eukaryota</taxon>
        <taxon>Fungi</taxon>
        <taxon>Dikarya</taxon>
        <taxon>Basidiomycota</taxon>
        <taxon>Agaricomycotina</taxon>
        <taxon>Agaricomycetes</taxon>
        <taxon>Agaricomycetidae</taxon>
        <taxon>Agaricales</taxon>
        <taxon>Marasmiineae</taxon>
        <taxon>Mycenaceae</taxon>
        <taxon>Mycena</taxon>
    </lineage>
</organism>
<proteinExistence type="predicted"/>
<evidence type="ECO:0000256" key="1">
    <source>
        <dbReference type="SAM" id="MobiDB-lite"/>
    </source>
</evidence>
<name>A0AAD6UF42_9AGAR</name>
<feature type="region of interest" description="Disordered" evidence="1">
    <location>
        <begin position="1"/>
        <end position="30"/>
    </location>
</feature>
<feature type="compositionally biased region" description="Basic and acidic residues" evidence="1">
    <location>
        <begin position="1"/>
        <end position="14"/>
    </location>
</feature>
<comment type="caution">
    <text evidence="2">The sequence shown here is derived from an EMBL/GenBank/DDBJ whole genome shotgun (WGS) entry which is preliminary data.</text>
</comment>
<dbReference type="AlphaFoldDB" id="A0AAD6UF42"/>
<sequence>MSAVCTREEDKTASDDQGENPYPVTRQMSRMGPLSRSHAAGWPCVLHTPCCAAGVDLLRSSAATLVMADLHTAPTLHCIAQSQTLADSPSPLAWGGRPRLFRPQSVTRIARVLHFPLMTSVGTGRPRDCYSQAFHSVALVPTRFPPTFRRLEVRSQRCLLSVTRTCDFGAPWLGVSSCDPLMISYTLLQLRASTAGGVNASP</sequence>
<keyword evidence="3" id="KW-1185">Reference proteome</keyword>
<evidence type="ECO:0000313" key="3">
    <source>
        <dbReference type="Proteomes" id="UP001222325"/>
    </source>
</evidence>